<dbReference type="PROSITE" id="PS50086">
    <property type="entry name" value="TBC_RABGAP"/>
    <property type="match status" value="1"/>
</dbReference>
<gene>
    <name evidence="3" type="ORF">SYNPS1DRAFT_13564</name>
</gene>
<dbReference type="Pfam" id="PF00566">
    <property type="entry name" value="RabGAP-TBC"/>
    <property type="match status" value="1"/>
</dbReference>
<evidence type="ECO:0000313" key="4">
    <source>
        <dbReference type="Proteomes" id="UP000278143"/>
    </source>
</evidence>
<keyword evidence="4" id="KW-1185">Reference proteome</keyword>
<name>A0A4P9Z349_9FUNG</name>
<dbReference type="Gene3D" id="1.10.472.80">
    <property type="entry name" value="Ypt/Rab-GAP domain of gyp1p, domain 3"/>
    <property type="match status" value="1"/>
</dbReference>
<evidence type="ECO:0000259" key="2">
    <source>
        <dbReference type="PROSITE" id="PS50086"/>
    </source>
</evidence>
<keyword evidence="1" id="KW-0343">GTPase activation</keyword>
<dbReference type="OrthoDB" id="206700at2759"/>
<dbReference type="GO" id="GO:0006888">
    <property type="term" value="P:endoplasmic reticulum to Golgi vesicle-mediated transport"/>
    <property type="evidence" value="ECO:0007669"/>
    <property type="project" value="TreeGrafter"/>
</dbReference>
<proteinExistence type="predicted"/>
<evidence type="ECO:0000256" key="1">
    <source>
        <dbReference type="ARBA" id="ARBA00022468"/>
    </source>
</evidence>
<organism evidence="3 4">
    <name type="scientific">Syncephalis pseudoplumigaleata</name>
    <dbReference type="NCBI Taxonomy" id="1712513"/>
    <lineage>
        <taxon>Eukaryota</taxon>
        <taxon>Fungi</taxon>
        <taxon>Fungi incertae sedis</taxon>
        <taxon>Zoopagomycota</taxon>
        <taxon>Zoopagomycotina</taxon>
        <taxon>Zoopagomycetes</taxon>
        <taxon>Zoopagales</taxon>
        <taxon>Piptocephalidaceae</taxon>
        <taxon>Syncephalis</taxon>
    </lineage>
</organism>
<protein>
    <recommendedName>
        <fullName evidence="2">Rab-GAP TBC domain-containing protein</fullName>
    </recommendedName>
</protein>
<accession>A0A4P9Z349</accession>
<dbReference type="InterPro" id="IPR035969">
    <property type="entry name" value="Rab-GAP_TBC_sf"/>
</dbReference>
<dbReference type="PANTHER" id="PTHR20913">
    <property type="entry name" value="TBC1 DOMAIN FAMILY MEMBER 20/GTPASE"/>
    <property type="match status" value="1"/>
</dbReference>
<dbReference type="InterPro" id="IPR000195">
    <property type="entry name" value="Rab-GAP-TBC_dom"/>
</dbReference>
<dbReference type="GO" id="GO:0005789">
    <property type="term" value="C:endoplasmic reticulum membrane"/>
    <property type="evidence" value="ECO:0007669"/>
    <property type="project" value="TreeGrafter"/>
</dbReference>
<dbReference type="AlphaFoldDB" id="A0A4P9Z349"/>
<sequence length="193" mass="22034">MQHRGCRHAHDAYNAVQGFHDVCAVFLNVLGDTMAKAAALAVARTHLRYPYAMSATLDPVMHQMQLLYPLIRSADPELARFLAESDTPVYFALSWMISWFSHNIPHPARAARLYDLFIVSNPLMPLYVAAQLVIAHRDELLAGECEFTVVHHRLSNPRMELLTDQLLEAAVQLYRRCPLKRIQQEARHYLDTA</sequence>
<dbReference type="InterPro" id="IPR045913">
    <property type="entry name" value="TBC20/Gyp8-like"/>
</dbReference>
<feature type="domain" description="Rab-GAP TBC" evidence="2">
    <location>
        <begin position="1"/>
        <end position="121"/>
    </location>
</feature>
<dbReference type="SUPFAM" id="SSF47923">
    <property type="entry name" value="Ypt/Rab-GAP domain of gyp1p"/>
    <property type="match status" value="1"/>
</dbReference>
<dbReference type="GO" id="GO:0005096">
    <property type="term" value="F:GTPase activator activity"/>
    <property type="evidence" value="ECO:0007669"/>
    <property type="project" value="UniProtKB-KW"/>
</dbReference>
<reference evidence="4" key="1">
    <citation type="journal article" date="2018" name="Nat. Microbiol.">
        <title>Leveraging single-cell genomics to expand the fungal tree of life.</title>
        <authorList>
            <person name="Ahrendt S.R."/>
            <person name="Quandt C.A."/>
            <person name="Ciobanu D."/>
            <person name="Clum A."/>
            <person name="Salamov A."/>
            <person name="Andreopoulos B."/>
            <person name="Cheng J.F."/>
            <person name="Woyke T."/>
            <person name="Pelin A."/>
            <person name="Henrissat B."/>
            <person name="Reynolds N.K."/>
            <person name="Benny G.L."/>
            <person name="Smith M.E."/>
            <person name="James T.Y."/>
            <person name="Grigoriev I.V."/>
        </authorList>
    </citation>
    <scope>NUCLEOTIDE SEQUENCE [LARGE SCALE GENOMIC DNA]</scope>
    <source>
        <strain evidence="4">Benny S71-1</strain>
    </source>
</reference>
<dbReference type="PANTHER" id="PTHR20913:SF7">
    <property type="entry name" value="RE60063P"/>
    <property type="match status" value="1"/>
</dbReference>
<dbReference type="Proteomes" id="UP000278143">
    <property type="component" value="Unassembled WGS sequence"/>
</dbReference>
<dbReference type="EMBL" id="KZ989317">
    <property type="protein sequence ID" value="RKP26866.1"/>
    <property type="molecule type" value="Genomic_DNA"/>
</dbReference>
<evidence type="ECO:0000313" key="3">
    <source>
        <dbReference type="EMBL" id="RKP26866.1"/>
    </source>
</evidence>